<reference evidence="2 3" key="1">
    <citation type="submission" date="2022-06" db="EMBL/GenBank/DDBJ databases">
        <title>New Species of the Genus Actinoplanes, ActinopZanes ferrugineus.</title>
        <authorList>
            <person name="Ding P."/>
        </authorList>
    </citation>
    <scope>NUCLEOTIDE SEQUENCE [LARGE SCALE GENOMIC DNA]</scope>
    <source>
        <strain evidence="2 3">TRM88003</strain>
    </source>
</reference>
<dbReference type="Gene3D" id="3.50.50.60">
    <property type="entry name" value="FAD/NAD(P)-binding domain"/>
    <property type="match status" value="1"/>
</dbReference>
<sequence>MLTERFAGLDAGGIVTVALDDLRHAPQALFDSVHQVRMPRWHRGRVALIGDAAWCLTLFSGMGASSGMIGAVALGDELDRAPGSIEDALQAYDKRMRPLVRKHQGLAYVNAQLFVPSGVAVAKLRALMLRTVTRRRVHLWLGRPA</sequence>
<dbReference type="Pfam" id="PF01494">
    <property type="entry name" value="FAD_binding_3"/>
    <property type="match status" value="1"/>
</dbReference>
<feature type="domain" description="FAD-binding" evidence="1">
    <location>
        <begin position="33"/>
        <end position="101"/>
    </location>
</feature>
<name>A0ABT1E683_9ACTN</name>
<protein>
    <recommendedName>
        <fullName evidence="1">FAD-binding domain-containing protein</fullName>
    </recommendedName>
</protein>
<dbReference type="EMBL" id="JAMYJR010000062">
    <property type="protein sequence ID" value="MCO8277660.1"/>
    <property type="molecule type" value="Genomic_DNA"/>
</dbReference>
<accession>A0ABT1E683</accession>
<proteinExistence type="predicted"/>
<organism evidence="2 3">
    <name type="scientific">Paractinoplanes aksuensis</name>
    <dbReference type="NCBI Taxonomy" id="2939490"/>
    <lineage>
        <taxon>Bacteria</taxon>
        <taxon>Bacillati</taxon>
        <taxon>Actinomycetota</taxon>
        <taxon>Actinomycetes</taxon>
        <taxon>Micromonosporales</taxon>
        <taxon>Micromonosporaceae</taxon>
        <taxon>Paractinoplanes</taxon>
    </lineage>
</organism>
<dbReference type="SUPFAM" id="SSF51905">
    <property type="entry name" value="FAD/NAD(P)-binding domain"/>
    <property type="match status" value="1"/>
</dbReference>
<comment type="caution">
    <text evidence="2">The sequence shown here is derived from an EMBL/GenBank/DDBJ whole genome shotgun (WGS) entry which is preliminary data.</text>
</comment>
<evidence type="ECO:0000259" key="1">
    <source>
        <dbReference type="Pfam" id="PF01494"/>
    </source>
</evidence>
<dbReference type="InterPro" id="IPR036188">
    <property type="entry name" value="FAD/NAD-bd_sf"/>
</dbReference>
<dbReference type="RefSeq" id="WP_253243670.1">
    <property type="nucleotide sequence ID" value="NZ_JAMYJR010000062.1"/>
</dbReference>
<dbReference type="PANTHER" id="PTHR46865:SF8">
    <property type="entry name" value="POSSIBLE OXIDOREDUCTASE"/>
    <property type="match status" value="1"/>
</dbReference>
<dbReference type="PANTHER" id="PTHR46865">
    <property type="entry name" value="OXIDOREDUCTASE-RELATED"/>
    <property type="match status" value="1"/>
</dbReference>
<gene>
    <name evidence="2" type="ORF">M1L60_44495</name>
</gene>
<dbReference type="InterPro" id="IPR051704">
    <property type="entry name" value="FAD_aromatic-hydroxylase"/>
</dbReference>
<dbReference type="Proteomes" id="UP001523369">
    <property type="component" value="Unassembled WGS sequence"/>
</dbReference>
<keyword evidence="3" id="KW-1185">Reference proteome</keyword>
<evidence type="ECO:0000313" key="2">
    <source>
        <dbReference type="EMBL" id="MCO8277660.1"/>
    </source>
</evidence>
<evidence type="ECO:0000313" key="3">
    <source>
        <dbReference type="Proteomes" id="UP001523369"/>
    </source>
</evidence>
<dbReference type="InterPro" id="IPR002938">
    <property type="entry name" value="FAD-bd"/>
</dbReference>